<dbReference type="EMBL" id="BMAW01042671">
    <property type="protein sequence ID" value="GFS35379.1"/>
    <property type="molecule type" value="Genomic_DNA"/>
</dbReference>
<comment type="caution">
    <text evidence="2">The sequence shown here is derived from an EMBL/GenBank/DDBJ whole genome shotgun (WGS) entry which is preliminary data.</text>
</comment>
<protein>
    <submittedName>
        <fullName evidence="2">Uncharacterized protein</fullName>
    </submittedName>
</protein>
<proteinExistence type="predicted"/>
<accession>A0A8X6JJ52</accession>
<gene>
    <name evidence="2" type="ORF">NPIL_26361</name>
</gene>
<dbReference type="AlphaFoldDB" id="A0A8X6JJ52"/>
<feature type="region of interest" description="Disordered" evidence="1">
    <location>
        <begin position="32"/>
        <end position="57"/>
    </location>
</feature>
<reference evidence="2" key="1">
    <citation type="submission" date="2020-08" db="EMBL/GenBank/DDBJ databases">
        <title>Multicomponent nature underlies the extraordinary mechanical properties of spider dragline silk.</title>
        <authorList>
            <person name="Kono N."/>
            <person name="Nakamura H."/>
            <person name="Mori M."/>
            <person name="Yoshida Y."/>
            <person name="Ohtoshi R."/>
            <person name="Malay A.D."/>
            <person name="Moran D.A.P."/>
            <person name="Tomita M."/>
            <person name="Numata K."/>
            <person name="Arakawa K."/>
        </authorList>
    </citation>
    <scope>NUCLEOTIDE SEQUENCE</scope>
</reference>
<organism evidence="2 3">
    <name type="scientific">Nephila pilipes</name>
    <name type="common">Giant wood spider</name>
    <name type="synonym">Nephila maculata</name>
    <dbReference type="NCBI Taxonomy" id="299642"/>
    <lineage>
        <taxon>Eukaryota</taxon>
        <taxon>Metazoa</taxon>
        <taxon>Ecdysozoa</taxon>
        <taxon>Arthropoda</taxon>
        <taxon>Chelicerata</taxon>
        <taxon>Arachnida</taxon>
        <taxon>Araneae</taxon>
        <taxon>Araneomorphae</taxon>
        <taxon>Entelegynae</taxon>
        <taxon>Araneoidea</taxon>
        <taxon>Nephilidae</taxon>
        <taxon>Nephila</taxon>
    </lineage>
</organism>
<name>A0A8X6JJ52_NEPPI</name>
<sequence>MRCLTSEERFFETSDEETSRLQRTLSNLYTAGRRKPHGIQTKRRKQNQGRRPGTERRFHKEGFDLGALQKDLLDIFIIAVEDNMDNLAVQDSLSDVKSSYVMEPDTALKSCMAFKTDPYGSSIRLCTSSGMLQAEISQHYLSETSVSYN</sequence>
<dbReference type="Proteomes" id="UP000887013">
    <property type="component" value="Unassembled WGS sequence"/>
</dbReference>
<evidence type="ECO:0000313" key="3">
    <source>
        <dbReference type="Proteomes" id="UP000887013"/>
    </source>
</evidence>
<evidence type="ECO:0000256" key="1">
    <source>
        <dbReference type="SAM" id="MobiDB-lite"/>
    </source>
</evidence>
<evidence type="ECO:0000313" key="2">
    <source>
        <dbReference type="EMBL" id="GFS35379.1"/>
    </source>
</evidence>
<feature type="compositionally biased region" description="Basic residues" evidence="1">
    <location>
        <begin position="32"/>
        <end position="48"/>
    </location>
</feature>
<keyword evidence="3" id="KW-1185">Reference proteome</keyword>